<dbReference type="AGR" id="WB:WBGene00219478"/>
<dbReference type="RefSeq" id="NP_001263828.1">
    <property type="nucleotide sequence ID" value="NM_001276899.1"/>
</dbReference>
<dbReference type="WormBase" id="Y105C5B.1418">
    <property type="protein sequence ID" value="CE47714"/>
    <property type="gene ID" value="WBGene00219478"/>
</dbReference>
<dbReference type="EMBL" id="BX284604">
    <property type="protein sequence ID" value="CCJ09422.1"/>
    <property type="molecule type" value="Genomic_DNA"/>
</dbReference>
<reference evidence="2 3" key="1">
    <citation type="journal article" date="1998" name="Science">
        <title>Genome sequence of the nematode C. elegans: a platform for investigating biology.</title>
        <authorList>
            <consortium name="The C. elegans sequencing consortium"/>
            <person name="Sulson J.E."/>
            <person name="Waterston R."/>
        </authorList>
    </citation>
    <scope>NUCLEOTIDE SEQUENCE [LARGE SCALE GENOMIC DNA]</scope>
    <source>
        <strain evidence="2 3">Bristol N2</strain>
    </source>
</reference>
<keyword evidence="1" id="KW-0472">Membrane</keyword>
<proteinExistence type="predicted"/>
<keyword evidence="1" id="KW-1133">Transmembrane helix</keyword>
<dbReference type="Proteomes" id="UP000001940">
    <property type="component" value="Chromosome IV"/>
</dbReference>
<protein>
    <submittedName>
        <fullName evidence="2">Ovule protein</fullName>
    </submittedName>
</protein>
<dbReference type="PaxDb" id="6239-Y105C5B.1418"/>
<dbReference type="HOGENOM" id="CLU_2778178_0_0_1"/>
<name>I7LHW2_CAEEL</name>
<evidence type="ECO:0000313" key="3">
    <source>
        <dbReference type="Proteomes" id="UP000001940"/>
    </source>
</evidence>
<gene>
    <name evidence="2" type="ORF">CELE_Y105C5B.1418</name>
    <name evidence="2 4" type="ORF">Y105C5B.1418</name>
</gene>
<evidence type="ECO:0000313" key="4">
    <source>
        <dbReference type="WormBase" id="Y105C5B.1418"/>
    </source>
</evidence>
<keyword evidence="3" id="KW-1185">Reference proteome</keyword>
<organism evidence="2 3">
    <name type="scientific">Caenorhabditis elegans</name>
    <dbReference type="NCBI Taxonomy" id="6239"/>
    <lineage>
        <taxon>Eukaryota</taxon>
        <taxon>Metazoa</taxon>
        <taxon>Ecdysozoa</taxon>
        <taxon>Nematoda</taxon>
        <taxon>Chromadorea</taxon>
        <taxon>Rhabditida</taxon>
        <taxon>Rhabditina</taxon>
        <taxon>Rhabditomorpha</taxon>
        <taxon>Rhabditoidea</taxon>
        <taxon>Rhabditidae</taxon>
        <taxon>Peloderinae</taxon>
        <taxon>Caenorhabditis</taxon>
    </lineage>
</organism>
<accession>I7LHW2</accession>
<dbReference type="InParanoid" id="I7LHW2"/>
<dbReference type="AlphaFoldDB" id="I7LHW2"/>
<evidence type="ECO:0000313" key="2">
    <source>
        <dbReference type="EMBL" id="CCJ09422.1"/>
    </source>
</evidence>
<feature type="transmembrane region" description="Helical" evidence="1">
    <location>
        <begin position="6"/>
        <end position="30"/>
    </location>
</feature>
<evidence type="ECO:0000256" key="1">
    <source>
        <dbReference type="SAM" id="Phobius"/>
    </source>
</evidence>
<dbReference type="KEGG" id="cel:CELE_Y105C5B.1418"/>
<dbReference type="GeneID" id="24105018"/>
<sequence>MQLEPGFLSYFLIITELVFRTTFIFMSALISRKVCKIVSIMRNKKEKIMLYISIDDDGKTTITLPTQQE</sequence>
<dbReference type="CTD" id="24105018"/>
<dbReference type="Bgee" id="WBGene00219478">
    <property type="expression patterns" value="Expressed in embryo and 2 other cell types or tissues"/>
</dbReference>
<keyword evidence="1" id="KW-0812">Transmembrane</keyword>